<dbReference type="SUPFAM" id="SSF47336">
    <property type="entry name" value="ACP-like"/>
    <property type="match status" value="1"/>
</dbReference>
<gene>
    <name evidence="1" type="ORF">B7R77_06270</name>
</gene>
<dbReference type="AlphaFoldDB" id="A0AAP7ZLS0"/>
<sequence length="123" mass="13115">MMRAGVARLCAKLAGRTRRSSVSPAACLAVGCPLACTMNALEKELAELMIGELNLEDIQLDSVSGDTPLYGEGFALDSIDILEIALLVSKKYGFELRSGNPDNQKIFASLGSLAAYIAAHRVR</sequence>
<name>A0AAP7ZLS0_RALSL</name>
<comment type="caution">
    <text evidence="1">The sequence shown here is derived from an EMBL/GenBank/DDBJ whole genome shotgun (WGS) entry which is preliminary data.</text>
</comment>
<dbReference type="Gene3D" id="1.10.1200.10">
    <property type="entry name" value="ACP-like"/>
    <property type="match status" value="1"/>
</dbReference>
<dbReference type="NCBIfam" id="NF006617">
    <property type="entry name" value="PRK09184.1"/>
    <property type="match status" value="1"/>
</dbReference>
<reference evidence="1 2" key="1">
    <citation type="submission" date="2017-04" db="EMBL/GenBank/DDBJ databases">
        <title>Genome Announcement: Closed genomes of Ralstonia solanacearum strains K60, UW551, and UW700.</title>
        <authorList>
            <person name="Hayes M."/>
            <person name="Macintyre A.M."/>
            <person name="Allen C."/>
        </authorList>
    </citation>
    <scope>NUCLEOTIDE SEQUENCE [LARGE SCALE GENOMIC DNA]</scope>
    <source>
        <strain evidence="1 2">UW25</strain>
    </source>
</reference>
<evidence type="ECO:0000313" key="1">
    <source>
        <dbReference type="EMBL" id="OYQ12896.1"/>
    </source>
</evidence>
<dbReference type="InterPro" id="IPR036736">
    <property type="entry name" value="ACP-like_sf"/>
</dbReference>
<evidence type="ECO:0000313" key="2">
    <source>
        <dbReference type="Proteomes" id="UP000216164"/>
    </source>
</evidence>
<organism evidence="1 2">
    <name type="scientific">Ralstonia solanacearum K60</name>
    <dbReference type="NCBI Taxonomy" id="1091042"/>
    <lineage>
        <taxon>Bacteria</taxon>
        <taxon>Pseudomonadati</taxon>
        <taxon>Pseudomonadota</taxon>
        <taxon>Betaproteobacteria</taxon>
        <taxon>Burkholderiales</taxon>
        <taxon>Burkholderiaceae</taxon>
        <taxon>Ralstonia</taxon>
        <taxon>Ralstonia solanacearum species complex</taxon>
    </lineage>
</organism>
<dbReference type="Proteomes" id="UP000216164">
    <property type="component" value="Unassembled WGS sequence"/>
</dbReference>
<proteinExistence type="predicted"/>
<accession>A0AAP7ZLS0</accession>
<protein>
    <submittedName>
        <fullName evidence="1">Acyl carrier protein</fullName>
    </submittedName>
</protein>
<dbReference type="EMBL" id="NCTK01000001">
    <property type="protein sequence ID" value="OYQ12896.1"/>
    <property type="molecule type" value="Genomic_DNA"/>
</dbReference>
<dbReference type="PROSITE" id="PS51257">
    <property type="entry name" value="PROKAR_LIPOPROTEIN"/>
    <property type="match status" value="1"/>
</dbReference>